<dbReference type="InterPro" id="IPR005064">
    <property type="entry name" value="BUG"/>
</dbReference>
<dbReference type="CDD" id="cd13578">
    <property type="entry name" value="PBP2_Bug27"/>
    <property type="match status" value="1"/>
</dbReference>
<evidence type="ECO:0000313" key="2">
    <source>
        <dbReference type="EMBL" id="RXN88070.1"/>
    </source>
</evidence>
<protein>
    <submittedName>
        <fullName evidence="2">LacI family transcriptional regulator</fullName>
    </submittedName>
</protein>
<evidence type="ECO:0000313" key="3">
    <source>
        <dbReference type="Proteomes" id="UP000290849"/>
    </source>
</evidence>
<dbReference type="PANTHER" id="PTHR42928:SF5">
    <property type="entry name" value="BLR1237 PROTEIN"/>
    <property type="match status" value="1"/>
</dbReference>
<reference evidence="2 3" key="1">
    <citation type="journal article" date="2017" name="Int. J. Syst. Evol. Microbiol.">
        <title>Achromobacter aloeverae sp. nov., isolated from the root of Aloe vera (L.) Burm.f.</title>
        <authorList>
            <person name="Kuncharoen N."/>
            <person name="Muramatsu Y."/>
            <person name="Shibata C."/>
            <person name="Kamakura Y."/>
            <person name="Nakagawa Y."/>
            <person name="Tanasupawat S."/>
        </authorList>
    </citation>
    <scope>NUCLEOTIDE SEQUENCE [LARGE SCALE GENOMIC DNA]</scope>
    <source>
        <strain evidence="2 3">AVA-1</strain>
    </source>
</reference>
<comment type="similarity">
    <text evidence="1">Belongs to the UPF0065 (bug) family.</text>
</comment>
<dbReference type="PIRSF" id="PIRSF017082">
    <property type="entry name" value="YflP"/>
    <property type="match status" value="1"/>
</dbReference>
<proteinExistence type="inferred from homology"/>
<dbReference type="Pfam" id="PF03401">
    <property type="entry name" value="TctC"/>
    <property type="match status" value="1"/>
</dbReference>
<dbReference type="PANTHER" id="PTHR42928">
    <property type="entry name" value="TRICARBOXYLATE-BINDING PROTEIN"/>
    <property type="match status" value="1"/>
</dbReference>
<evidence type="ECO:0000256" key="1">
    <source>
        <dbReference type="ARBA" id="ARBA00006987"/>
    </source>
</evidence>
<name>A0A4V1MS32_9BURK</name>
<keyword evidence="3" id="KW-1185">Reference proteome</keyword>
<accession>A0A4V1MS32</accession>
<gene>
    <name evidence="2" type="ORF">C7R54_15985</name>
</gene>
<sequence length="301" mass="30986">MLALSRAQAQMGAFPGRTVTIVVPFPPGGGADTLGRILGVYLGNAWKTSVIVDNRAGASGHIGANFVSRAKPDGYTLLMSSTASLDRKNVSQFAPIALVSASAYVIVVNVKLGVTNIGELIAKAKGAPGRLTFGSSGAGAASHLTVELFKQAAGVDMMHVPYKGTGQAVTDLLSGTVDVMFAPGETVMPYVQSGMLKALAVTGAKRAEAFPDLPTVAEAGVPGYAAVGWFGLLAPAATLPEVVARINADVNAALNDPGIVEKMRAHGAEPSPMTPDQFGRFIKDEVAKWAQLTDKLGITLG</sequence>
<dbReference type="SUPFAM" id="SSF53850">
    <property type="entry name" value="Periplasmic binding protein-like II"/>
    <property type="match status" value="1"/>
</dbReference>
<dbReference type="AlphaFoldDB" id="A0A4V1MS32"/>
<dbReference type="InterPro" id="IPR042100">
    <property type="entry name" value="Bug_dom1"/>
</dbReference>
<organism evidence="2 3">
    <name type="scientific">Achromobacter aloeverae</name>
    <dbReference type="NCBI Taxonomy" id="1750518"/>
    <lineage>
        <taxon>Bacteria</taxon>
        <taxon>Pseudomonadati</taxon>
        <taxon>Pseudomonadota</taxon>
        <taxon>Betaproteobacteria</taxon>
        <taxon>Burkholderiales</taxon>
        <taxon>Alcaligenaceae</taxon>
        <taxon>Achromobacter</taxon>
    </lineage>
</organism>
<dbReference type="Proteomes" id="UP000290849">
    <property type="component" value="Unassembled WGS sequence"/>
</dbReference>
<dbReference type="EMBL" id="PYAL01000004">
    <property type="protein sequence ID" value="RXN88070.1"/>
    <property type="molecule type" value="Genomic_DNA"/>
</dbReference>
<comment type="caution">
    <text evidence="2">The sequence shown here is derived from an EMBL/GenBank/DDBJ whole genome shotgun (WGS) entry which is preliminary data.</text>
</comment>
<dbReference type="Gene3D" id="3.40.190.10">
    <property type="entry name" value="Periplasmic binding protein-like II"/>
    <property type="match status" value="1"/>
</dbReference>
<dbReference type="Gene3D" id="3.40.190.150">
    <property type="entry name" value="Bordetella uptake gene, domain 1"/>
    <property type="match status" value="1"/>
</dbReference>